<feature type="transmembrane region" description="Helical" evidence="1">
    <location>
        <begin position="12"/>
        <end position="38"/>
    </location>
</feature>
<protein>
    <submittedName>
        <fullName evidence="2">DUF2975 domain-containing protein</fullName>
    </submittedName>
</protein>
<dbReference type="Pfam" id="PF11188">
    <property type="entry name" value="DUF2975"/>
    <property type="match status" value="1"/>
</dbReference>
<dbReference type="RefSeq" id="WP_179976961.1">
    <property type="nucleotide sequence ID" value="NZ_JAJJPB010000003.1"/>
</dbReference>
<keyword evidence="1" id="KW-0472">Membrane</keyword>
<evidence type="ECO:0000256" key="1">
    <source>
        <dbReference type="SAM" id="Phobius"/>
    </source>
</evidence>
<accession>A0ABS8N322</accession>
<keyword evidence="1" id="KW-0812">Transmembrane</keyword>
<feature type="transmembrane region" description="Helical" evidence="1">
    <location>
        <begin position="84"/>
        <end position="102"/>
    </location>
</feature>
<feature type="transmembrane region" description="Helical" evidence="1">
    <location>
        <begin position="122"/>
        <end position="144"/>
    </location>
</feature>
<keyword evidence="3" id="KW-1185">Reference proteome</keyword>
<dbReference type="EMBL" id="JAJJPB010000003">
    <property type="protein sequence ID" value="MCC9294189.1"/>
    <property type="molecule type" value="Genomic_DNA"/>
</dbReference>
<dbReference type="Proteomes" id="UP001165422">
    <property type="component" value="Unassembled WGS sequence"/>
</dbReference>
<comment type="caution">
    <text evidence="2">The sequence shown here is derived from an EMBL/GenBank/DDBJ whole genome shotgun (WGS) entry which is preliminary data.</text>
</comment>
<keyword evidence="1" id="KW-1133">Transmembrane helix</keyword>
<sequence>MFDKDRSSIVTFLYVFLNILFVMAIIVLIFIPALFFNFDYTNHVVRHIAIAEINSIVILLVIYELKGITGRIEERKVFTQDNAVSFKRVSIYTFLLGIFYMVNDMLNGEFHILFAFNKDGSMKIDVVVFIVLGCVFLVISQVLAKAVEIKSENDLTI</sequence>
<reference evidence="2" key="1">
    <citation type="submission" date="2021-11" db="EMBL/GenBank/DDBJ databases">
        <authorList>
            <person name="Qingchun L."/>
            <person name="Dong Z."/>
            <person name="Zongwei Q."/>
            <person name="Jia Z."/>
            <person name="Duotao L."/>
        </authorList>
    </citation>
    <scope>NUCLEOTIDE SEQUENCE</scope>
    <source>
        <strain evidence="2">WLY-B-L2</strain>
    </source>
</reference>
<evidence type="ECO:0000313" key="3">
    <source>
        <dbReference type="Proteomes" id="UP001165422"/>
    </source>
</evidence>
<gene>
    <name evidence="2" type="ORF">LN736_04805</name>
</gene>
<dbReference type="InterPro" id="IPR021354">
    <property type="entry name" value="DUF2975"/>
</dbReference>
<evidence type="ECO:0000313" key="2">
    <source>
        <dbReference type="EMBL" id="MCC9294189.1"/>
    </source>
</evidence>
<name>A0ABS8N322_9CLOT</name>
<proteinExistence type="predicted"/>
<organism evidence="2 3">
    <name type="scientific">Clostridium aromativorans</name>
    <dbReference type="NCBI Taxonomy" id="2836848"/>
    <lineage>
        <taxon>Bacteria</taxon>
        <taxon>Bacillati</taxon>
        <taxon>Bacillota</taxon>
        <taxon>Clostridia</taxon>
        <taxon>Eubacteriales</taxon>
        <taxon>Clostridiaceae</taxon>
        <taxon>Clostridium</taxon>
    </lineage>
</organism>
<feature type="transmembrane region" description="Helical" evidence="1">
    <location>
        <begin position="44"/>
        <end position="63"/>
    </location>
</feature>